<reference evidence="1" key="1">
    <citation type="submission" date="2022-02" db="EMBL/GenBank/DDBJ databases">
        <title>Halalkalibacter sp. nov. isolated from Lonar Lake, India.</title>
        <authorList>
            <person name="Joshi A."/>
            <person name="Thite S."/>
            <person name="Lodha T."/>
        </authorList>
    </citation>
    <scope>NUCLEOTIDE SEQUENCE</scope>
    <source>
        <strain evidence="1">MEB205</strain>
    </source>
</reference>
<sequence>MRCGSKCFLVEMEVKGEKQTKSVTARTPVDARKTIRVKYGAEAQILSVVEEKDNTFFWREYE</sequence>
<keyword evidence="2" id="KW-1185">Reference proteome</keyword>
<evidence type="ECO:0000313" key="1">
    <source>
        <dbReference type="EMBL" id="MCL7748555.1"/>
    </source>
</evidence>
<dbReference type="Proteomes" id="UP001139150">
    <property type="component" value="Unassembled WGS sequence"/>
</dbReference>
<proteinExistence type="predicted"/>
<name>A0A9X2I954_9BACI</name>
<protein>
    <submittedName>
        <fullName evidence="1">Uncharacterized protein</fullName>
    </submittedName>
</protein>
<evidence type="ECO:0000313" key="2">
    <source>
        <dbReference type="Proteomes" id="UP001139150"/>
    </source>
</evidence>
<comment type="caution">
    <text evidence="1">The sequence shown here is derived from an EMBL/GenBank/DDBJ whole genome shotgun (WGS) entry which is preliminary data.</text>
</comment>
<dbReference type="RefSeq" id="WP_250097440.1">
    <property type="nucleotide sequence ID" value="NZ_JAKRYL010000016.1"/>
</dbReference>
<organism evidence="1 2">
    <name type="scientific">Halalkalibacter alkaliphilus</name>
    <dbReference type="NCBI Taxonomy" id="2917993"/>
    <lineage>
        <taxon>Bacteria</taxon>
        <taxon>Bacillati</taxon>
        <taxon>Bacillota</taxon>
        <taxon>Bacilli</taxon>
        <taxon>Bacillales</taxon>
        <taxon>Bacillaceae</taxon>
        <taxon>Halalkalibacter</taxon>
    </lineage>
</organism>
<dbReference type="EMBL" id="JAKRYL010000016">
    <property type="protein sequence ID" value="MCL7748555.1"/>
    <property type="molecule type" value="Genomic_DNA"/>
</dbReference>
<dbReference type="AlphaFoldDB" id="A0A9X2I954"/>
<gene>
    <name evidence="1" type="ORF">MF646_15610</name>
</gene>
<accession>A0A9X2I954</accession>